<sequence>MTDTYNHFRISHSSKETSITDDIPTHPSIFRLTPQASVSLPSPTARKRHRSRTIFPLIHPFSALHRKLASPYPKHPYILHPREDEIDMRTVDGKQTM</sequence>
<keyword evidence="3" id="KW-1185">Reference proteome</keyword>
<dbReference type="AlphaFoldDB" id="A0AAW1IRB7"/>
<evidence type="ECO:0000313" key="2">
    <source>
        <dbReference type="EMBL" id="KAK9692461.1"/>
    </source>
</evidence>
<evidence type="ECO:0000313" key="3">
    <source>
        <dbReference type="Proteomes" id="UP001458880"/>
    </source>
</evidence>
<name>A0AAW1IRB7_POPJA</name>
<organism evidence="2 3">
    <name type="scientific">Popillia japonica</name>
    <name type="common">Japanese beetle</name>
    <dbReference type="NCBI Taxonomy" id="7064"/>
    <lineage>
        <taxon>Eukaryota</taxon>
        <taxon>Metazoa</taxon>
        <taxon>Ecdysozoa</taxon>
        <taxon>Arthropoda</taxon>
        <taxon>Hexapoda</taxon>
        <taxon>Insecta</taxon>
        <taxon>Pterygota</taxon>
        <taxon>Neoptera</taxon>
        <taxon>Endopterygota</taxon>
        <taxon>Coleoptera</taxon>
        <taxon>Polyphaga</taxon>
        <taxon>Scarabaeiformia</taxon>
        <taxon>Scarabaeidae</taxon>
        <taxon>Rutelinae</taxon>
        <taxon>Popillia</taxon>
    </lineage>
</organism>
<gene>
    <name evidence="2" type="ORF">QE152_g35152</name>
</gene>
<accession>A0AAW1IRB7</accession>
<evidence type="ECO:0000256" key="1">
    <source>
        <dbReference type="SAM" id="MobiDB-lite"/>
    </source>
</evidence>
<protein>
    <submittedName>
        <fullName evidence="2">Uncharacterized protein</fullName>
    </submittedName>
</protein>
<dbReference type="Proteomes" id="UP001458880">
    <property type="component" value="Unassembled WGS sequence"/>
</dbReference>
<comment type="caution">
    <text evidence="2">The sequence shown here is derived from an EMBL/GenBank/DDBJ whole genome shotgun (WGS) entry which is preliminary data.</text>
</comment>
<feature type="region of interest" description="Disordered" evidence="1">
    <location>
        <begin position="1"/>
        <end position="28"/>
    </location>
</feature>
<proteinExistence type="predicted"/>
<dbReference type="EMBL" id="JASPKY010000581">
    <property type="protein sequence ID" value="KAK9692461.1"/>
    <property type="molecule type" value="Genomic_DNA"/>
</dbReference>
<reference evidence="2 3" key="1">
    <citation type="journal article" date="2024" name="BMC Genomics">
        <title>De novo assembly and annotation of Popillia japonica's genome with initial clues to its potential as an invasive pest.</title>
        <authorList>
            <person name="Cucini C."/>
            <person name="Boschi S."/>
            <person name="Funari R."/>
            <person name="Cardaioli E."/>
            <person name="Iannotti N."/>
            <person name="Marturano G."/>
            <person name="Paoli F."/>
            <person name="Bruttini M."/>
            <person name="Carapelli A."/>
            <person name="Frati F."/>
            <person name="Nardi F."/>
        </authorList>
    </citation>
    <scope>NUCLEOTIDE SEQUENCE [LARGE SCALE GENOMIC DNA]</scope>
    <source>
        <strain evidence="2">DMR45628</strain>
    </source>
</reference>